<reference evidence="2 3" key="1">
    <citation type="submission" date="2014-02" db="EMBL/GenBank/DDBJ databases">
        <title>Single nucleus genome sequencing reveals high similarity among nuclei of an endomycorrhizal fungus.</title>
        <authorList>
            <person name="Lin K."/>
            <person name="Geurts R."/>
            <person name="Zhang Z."/>
            <person name="Limpens E."/>
            <person name="Saunders D.G."/>
            <person name="Mu D."/>
            <person name="Pang E."/>
            <person name="Cao H."/>
            <person name="Cha H."/>
            <person name="Lin T."/>
            <person name="Zhou Q."/>
            <person name="Shang Y."/>
            <person name="Li Y."/>
            <person name="Ivanov S."/>
            <person name="Sharma T."/>
            <person name="Velzen R.V."/>
            <person name="Ruijter N.D."/>
            <person name="Aanen D.K."/>
            <person name="Win J."/>
            <person name="Kamoun S."/>
            <person name="Bisseling T."/>
            <person name="Huang S."/>
        </authorList>
    </citation>
    <scope>NUCLEOTIDE SEQUENCE [LARGE SCALE GENOMIC DNA]</scope>
    <source>
        <strain evidence="3">DAOM197198w</strain>
    </source>
</reference>
<name>A0A015L761_RHIIW</name>
<dbReference type="EMBL" id="JEMT01017292">
    <property type="protein sequence ID" value="EXX68411.1"/>
    <property type="molecule type" value="Genomic_DNA"/>
</dbReference>
<evidence type="ECO:0000313" key="2">
    <source>
        <dbReference type="EMBL" id="EXX68411.1"/>
    </source>
</evidence>
<keyword evidence="3" id="KW-1185">Reference proteome</keyword>
<accession>A0A015L761</accession>
<proteinExistence type="predicted"/>
<sequence length="147" mass="17388">MSSKFLKELSDDYEKLFETEIGYDIHLLWKYKGPTIWIAKIKNSTKLIGGYNPLDWNGDCWKSTRDSFLFSFADWKNISNTTTKLSYIDDEDYAVYCSNNFGPQMGDFTCKIVNNWEYYGPSYYYTSLEIPEQITIEDYEVFQVIKK</sequence>
<organism evidence="2 3">
    <name type="scientific">Rhizophagus irregularis (strain DAOM 197198w)</name>
    <name type="common">Glomus intraradices</name>
    <dbReference type="NCBI Taxonomy" id="1432141"/>
    <lineage>
        <taxon>Eukaryota</taxon>
        <taxon>Fungi</taxon>
        <taxon>Fungi incertae sedis</taxon>
        <taxon>Mucoromycota</taxon>
        <taxon>Glomeromycotina</taxon>
        <taxon>Glomeromycetes</taxon>
        <taxon>Glomerales</taxon>
        <taxon>Glomeraceae</taxon>
        <taxon>Rhizophagus</taxon>
    </lineage>
</organism>
<dbReference type="InterPro" id="IPR006571">
    <property type="entry name" value="TLDc_dom"/>
</dbReference>
<dbReference type="PROSITE" id="PS51886">
    <property type="entry name" value="TLDC"/>
    <property type="match status" value="1"/>
</dbReference>
<dbReference type="AlphaFoldDB" id="A0A015L761"/>
<feature type="domain" description="TLDc" evidence="1">
    <location>
        <begin position="1"/>
        <end position="145"/>
    </location>
</feature>
<evidence type="ECO:0000313" key="3">
    <source>
        <dbReference type="Proteomes" id="UP000022910"/>
    </source>
</evidence>
<comment type="caution">
    <text evidence="2">The sequence shown here is derived from an EMBL/GenBank/DDBJ whole genome shotgun (WGS) entry which is preliminary data.</text>
</comment>
<evidence type="ECO:0000259" key="1">
    <source>
        <dbReference type="PROSITE" id="PS51886"/>
    </source>
</evidence>
<protein>
    <recommendedName>
        <fullName evidence="1">TLDc domain-containing protein</fullName>
    </recommendedName>
</protein>
<dbReference type="Proteomes" id="UP000022910">
    <property type="component" value="Unassembled WGS sequence"/>
</dbReference>
<gene>
    <name evidence="2" type="ORF">RirG_105390</name>
</gene>
<dbReference type="HOGENOM" id="CLU_021542_1_2_1"/>